<sequence length="194" mass="22428">MQNLDGSYPVFVLAFCVFYKRHYSGEKVVPALHKFKFNHFGHDLVVLHENEIRKEKGAFRFFMNREHKHRFITELTSIIEVSNFILISCVIDKARLKERGESDNNPYHLALGFCLETLYEFLQEKNQDGALTHVVVECRGKKEDNELELEFRRICDGANRLGITLPFDVIFADKKVDSPGLQLADLVASHIEAK</sequence>
<proteinExistence type="predicted"/>
<reference evidence="1 2" key="1">
    <citation type="journal article" date="2015" name="Genome Announc.">
        <title>Complete genome sequences for 59 burkholderia isolates, both pathogenic and near neighbor.</title>
        <authorList>
            <person name="Johnson S.L."/>
            <person name="Bishop-Lilly K.A."/>
            <person name="Ladner J.T."/>
            <person name="Daligault H.E."/>
            <person name="Davenport K.W."/>
            <person name="Jaissle J."/>
            <person name="Frey K.G."/>
            <person name="Koroleva G.I."/>
            <person name="Bruce D.C."/>
            <person name="Coyne S.R."/>
            <person name="Broomall S.M."/>
            <person name="Li P.E."/>
            <person name="Teshima H."/>
            <person name="Gibbons H.S."/>
            <person name="Palacios G.F."/>
            <person name="Rosenzweig C.N."/>
            <person name="Redden C.L."/>
            <person name="Xu Y."/>
            <person name="Minogue T.D."/>
            <person name="Chain P.S."/>
        </authorList>
    </citation>
    <scope>NUCLEOTIDE SEQUENCE [LARGE SCALE GENOMIC DNA]</scope>
    <source>
        <strain evidence="1 2">ATCC BAA-463</strain>
    </source>
</reference>
<dbReference type="EMBL" id="CP010025">
    <property type="protein sequence ID" value="AJZ56714.1"/>
    <property type="molecule type" value="Genomic_DNA"/>
</dbReference>
<evidence type="ECO:0000313" key="2">
    <source>
        <dbReference type="Proteomes" id="UP000032614"/>
    </source>
</evidence>
<dbReference type="Pfam" id="PF12686">
    <property type="entry name" value="DUF3800"/>
    <property type="match status" value="1"/>
</dbReference>
<gene>
    <name evidence="1" type="ORF">OI25_7795</name>
</gene>
<evidence type="ECO:0000313" key="1">
    <source>
        <dbReference type="EMBL" id="AJZ56714.1"/>
    </source>
</evidence>
<protein>
    <recommendedName>
        <fullName evidence="3">DUF2726 domain-containing protein</fullName>
    </recommendedName>
</protein>
<accession>A0AAU8STE0</accession>
<name>A0AAU8STE0_9BURK</name>
<dbReference type="KEGG" id="bfn:OI25_7795"/>
<evidence type="ECO:0008006" key="3">
    <source>
        <dbReference type="Google" id="ProtNLM"/>
    </source>
</evidence>
<organism evidence="1 2">
    <name type="scientific">Paraburkholderia fungorum</name>
    <dbReference type="NCBI Taxonomy" id="134537"/>
    <lineage>
        <taxon>Bacteria</taxon>
        <taxon>Pseudomonadati</taxon>
        <taxon>Pseudomonadota</taxon>
        <taxon>Betaproteobacteria</taxon>
        <taxon>Burkholderiales</taxon>
        <taxon>Burkholderiaceae</taxon>
        <taxon>Paraburkholderia</taxon>
    </lineage>
</organism>
<dbReference type="Proteomes" id="UP000032614">
    <property type="component" value="Chromosome 3"/>
</dbReference>
<dbReference type="AlphaFoldDB" id="A0AAU8STE0"/>
<dbReference type="InterPro" id="IPR024524">
    <property type="entry name" value="DUF3800"/>
</dbReference>